<evidence type="ECO:0000313" key="2">
    <source>
        <dbReference type="EMBL" id="BAD68482.1"/>
    </source>
</evidence>
<dbReference type="EMBL" id="AP004359">
    <property type="protein sequence ID" value="BAD68924.1"/>
    <property type="molecule type" value="Genomic_DNA"/>
</dbReference>
<evidence type="ECO:0000313" key="4">
    <source>
        <dbReference type="Proteomes" id="UP000000763"/>
    </source>
</evidence>
<organism evidence="2">
    <name type="scientific">Oryza sativa subsp. japonica</name>
    <name type="common">Rice</name>
    <dbReference type="NCBI Taxonomy" id="39947"/>
    <lineage>
        <taxon>Eukaryota</taxon>
        <taxon>Viridiplantae</taxon>
        <taxon>Streptophyta</taxon>
        <taxon>Embryophyta</taxon>
        <taxon>Tracheophyta</taxon>
        <taxon>Spermatophyta</taxon>
        <taxon>Magnoliopsida</taxon>
        <taxon>Liliopsida</taxon>
        <taxon>Poales</taxon>
        <taxon>Poaceae</taxon>
        <taxon>BOP clade</taxon>
        <taxon>Oryzoideae</taxon>
        <taxon>Oryzeae</taxon>
        <taxon>Oryzinae</taxon>
        <taxon>Oryza</taxon>
        <taxon>Oryza sativa</taxon>
    </lineage>
</organism>
<proteinExistence type="predicted"/>
<name>Q5VNQ1_ORYSJ</name>
<reference evidence="4" key="3">
    <citation type="journal article" date="2008" name="Nucleic Acids Res.">
        <title>The rice annotation project database (RAP-DB): 2008 update.</title>
        <authorList>
            <consortium name="The rice annotation project (RAP)"/>
        </authorList>
    </citation>
    <scope>GENOME REANNOTATION</scope>
    <source>
        <strain evidence="4">cv. Nipponbare</strain>
    </source>
</reference>
<dbReference type="Proteomes" id="UP000817658">
    <property type="component" value="Chromosome 1"/>
</dbReference>
<feature type="region of interest" description="Disordered" evidence="1">
    <location>
        <begin position="1"/>
        <end position="22"/>
    </location>
</feature>
<protein>
    <submittedName>
        <fullName evidence="2">Uncharacterized protein</fullName>
    </submittedName>
</protein>
<dbReference type="AlphaFoldDB" id="Q5VNQ1"/>
<sequence length="94" mass="9738">MAYPRGGPGGPRTTQKIASPKPIYGTLVNGDGGVVDDKGEAHACMVAAADGKGASTLEFACCRLNMKEDGHRANKMKIAFQSPSSLVVAEEQSS</sequence>
<dbReference type="Proteomes" id="UP000000763">
    <property type="component" value="Chromosome 1"/>
</dbReference>
<evidence type="ECO:0000313" key="3">
    <source>
        <dbReference type="EMBL" id="BAD68924.1"/>
    </source>
</evidence>
<feature type="compositionally biased region" description="Gly residues" evidence="1">
    <location>
        <begin position="1"/>
        <end position="10"/>
    </location>
</feature>
<accession>Q5VPZ4</accession>
<gene>
    <name evidence="2" type="ORF">B1096D03.14</name>
    <name evidence="3" type="ORF">B1150E06.37</name>
</gene>
<reference evidence="4" key="2">
    <citation type="journal article" date="2005" name="Nature">
        <title>The map-based sequence of the rice genome.</title>
        <authorList>
            <consortium name="International rice genome sequencing project (IRGSP)"/>
            <person name="Matsumoto T."/>
            <person name="Wu J."/>
            <person name="Kanamori H."/>
            <person name="Katayose Y."/>
            <person name="Fujisawa M."/>
            <person name="Namiki N."/>
            <person name="Mizuno H."/>
            <person name="Yamamoto K."/>
            <person name="Antonio B.A."/>
            <person name="Baba T."/>
            <person name="Sakata K."/>
            <person name="Nagamura Y."/>
            <person name="Aoki H."/>
            <person name="Arikawa K."/>
            <person name="Arita K."/>
            <person name="Bito T."/>
            <person name="Chiden Y."/>
            <person name="Fujitsuka N."/>
            <person name="Fukunaka R."/>
            <person name="Hamada M."/>
            <person name="Harada C."/>
            <person name="Hayashi A."/>
            <person name="Hijishita S."/>
            <person name="Honda M."/>
            <person name="Hosokawa S."/>
            <person name="Ichikawa Y."/>
            <person name="Idonuma A."/>
            <person name="Iijima M."/>
            <person name="Ikeda M."/>
            <person name="Ikeno M."/>
            <person name="Ito K."/>
            <person name="Ito S."/>
            <person name="Ito T."/>
            <person name="Ito Y."/>
            <person name="Ito Y."/>
            <person name="Iwabuchi A."/>
            <person name="Kamiya K."/>
            <person name="Karasawa W."/>
            <person name="Kurita K."/>
            <person name="Katagiri S."/>
            <person name="Kikuta A."/>
            <person name="Kobayashi H."/>
            <person name="Kobayashi N."/>
            <person name="Machita K."/>
            <person name="Maehara T."/>
            <person name="Masukawa M."/>
            <person name="Mizubayashi T."/>
            <person name="Mukai Y."/>
            <person name="Nagasaki H."/>
            <person name="Nagata Y."/>
            <person name="Naito S."/>
            <person name="Nakashima M."/>
            <person name="Nakama Y."/>
            <person name="Nakamichi Y."/>
            <person name="Nakamura M."/>
            <person name="Meguro A."/>
            <person name="Negishi M."/>
            <person name="Ohta I."/>
            <person name="Ohta T."/>
            <person name="Okamoto M."/>
            <person name="Ono N."/>
            <person name="Saji S."/>
            <person name="Sakaguchi M."/>
            <person name="Sakai K."/>
            <person name="Shibata M."/>
            <person name="Shimokawa T."/>
            <person name="Song J."/>
            <person name="Takazaki Y."/>
            <person name="Terasawa K."/>
            <person name="Tsugane M."/>
            <person name="Tsuji K."/>
            <person name="Ueda S."/>
            <person name="Waki K."/>
            <person name="Yamagata H."/>
            <person name="Yamamoto M."/>
            <person name="Yamamoto S."/>
            <person name="Yamane H."/>
            <person name="Yoshiki S."/>
            <person name="Yoshihara R."/>
            <person name="Yukawa K."/>
            <person name="Zhong H."/>
            <person name="Yano M."/>
            <person name="Yuan Q."/>
            <person name="Ouyang S."/>
            <person name="Liu J."/>
            <person name="Jones K.M."/>
            <person name="Gansberger K."/>
            <person name="Moffat K."/>
            <person name="Hill J."/>
            <person name="Bera J."/>
            <person name="Fadrosh D."/>
            <person name="Jin S."/>
            <person name="Johri S."/>
            <person name="Kim M."/>
            <person name="Overton L."/>
            <person name="Reardon M."/>
            <person name="Tsitrin T."/>
            <person name="Vuong H."/>
            <person name="Weaver B."/>
            <person name="Ciecko A."/>
            <person name="Tallon L."/>
            <person name="Jackson J."/>
            <person name="Pai G."/>
            <person name="Aken S.V."/>
            <person name="Utterback T."/>
            <person name="Reidmuller S."/>
            <person name="Feldblyum T."/>
            <person name="Hsiao J."/>
            <person name="Zismann V."/>
            <person name="Iobst S."/>
            <person name="de Vazeille A.R."/>
            <person name="Buell C.R."/>
            <person name="Ying K."/>
            <person name="Li Y."/>
            <person name="Lu T."/>
            <person name="Huang Y."/>
            <person name="Zhao Q."/>
            <person name="Feng Q."/>
            <person name="Zhang L."/>
            <person name="Zhu J."/>
            <person name="Weng Q."/>
            <person name="Mu J."/>
            <person name="Lu Y."/>
            <person name="Fan D."/>
            <person name="Liu Y."/>
            <person name="Guan J."/>
            <person name="Zhang Y."/>
            <person name="Yu S."/>
            <person name="Liu X."/>
            <person name="Zhang Y."/>
            <person name="Hong G."/>
            <person name="Han B."/>
            <person name="Choisne N."/>
            <person name="Demange N."/>
            <person name="Orjeda G."/>
            <person name="Samain S."/>
            <person name="Cattolico L."/>
            <person name="Pelletier E."/>
            <person name="Couloux A."/>
            <person name="Segurens B."/>
            <person name="Wincker P."/>
            <person name="D'Hont A."/>
            <person name="Scarpelli C."/>
            <person name="Weissenbach J."/>
            <person name="Salanoubat M."/>
            <person name="Quetier F."/>
            <person name="Yu Y."/>
            <person name="Kim H.R."/>
            <person name="Rambo T."/>
            <person name="Currie J."/>
            <person name="Collura K."/>
            <person name="Luo M."/>
            <person name="Yang T."/>
            <person name="Ammiraju J.S.S."/>
            <person name="Engler F."/>
            <person name="Soderlund C."/>
            <person name="Wing R.A."/>
            <person name="Palmer L.E."/>
            <person name="de la Bastide M."/>
            <person name="Spiegel L."/>
            <person name="Nascimento L."/>
            <person name="Zutavern T."/>
            <person name="O'Shaughnessy A."/>
            <person name="Dike S."/>
            <person name="Dedhia N."/>
            <person name="Preston R."/>
            <person name="Balija V."/>
            <person name="McCombie W.R."/>
            <person name="Chow T."/>
            <person name="Chen H."/>
            <person name="Chung M."/>
            <person name="Chen C."/>
            <person name="Shaw J."/>
            <person name="Wu H."/>
            <person name="Hsiao K."/>
            <person name="Chao Y."/>
            <person name="Chu M."/>
            <person name="Cheng C."/>
            <person name="Hour A."/>
            <person name="Lee P."/>
            <person name="Lin S."/>
            <person name="Lin Y."/>
            <person name="Liou J."/>
            <person name="Liu S."/>
            <person name="Hsing Y."/>
            <person name="Raghuvanshi S."/>
            <person name="Mohanty A."/>
            <person name="Bharti A.K."/>
            <person name="Gaur A."/>
            <person name="Gupta V."/>
            <person name="Kumar D."/>
            <person name="Ravi V."/>
            <person name="Vij S."/>
            <person name="Kapur A."/>
            <person name="Khurana P."/>
            <person name="Khurana P."/>
            <person name="Khurana J.P."/>
            <person name="Tyagi A.K."/>
            <person name="Gaikwad K."/>
            <person name="Singh A."/>
            <person name="Dalal V."/>
            <person name="Srivastava S."/>
            <person name="Dixit A."/>
            <person name="Pal A.K."/>
            <person name="Ghazi I.A."/>
            <person name="Yadav M."/>
            <person name="Pandit A."/>
            <person name="Bhargava A."/>
            <person name="Sureshbabu K."/>
            <person name="Batra K."/>
            <person name="Sharma T.R."/>
            <person name="Mohapatra T."/>
            <person name="Singh N.K."/>
            <person name="Messing J."/>
            <person name="Nelson A.B."/>
            <person name="Fuks G."/>
            <person name="Kavchok S."/>
            <person name="Keizer G."/>
            <person name="Linton E."/>
            <person name="Llaca V."/>
            <person name="Song R."/>
            <person name="Tanyolac B."/>
            <person name="Young S."/>
            <person name="Ho-Il K."/>
            <person name="Hahn J.H."/>
            <person name="Sangsakoo G."/>
            <person name="Vanavichit A."/>
            <person name="de Mattos Luiz.A.T."/>
            <person name="Zimmer P.D."/>
            <person name="Malone G."/>
            <person name="Dellagostin O."/>
            <person name="de Oliveira A.C."/>
            <person name="Bevan M."/>
            <person name="Bancroft I."/>
            <person name="Minx P."/>
            <person name="Cordum H."/>
            <person name="Wilson R."/>
            <person name="Cheng Z."/>
            <person name="Jin W."/>
            <person name="Jiang J."/>
            <person name="Leong S.A."/>
            <person name="Iwama H."/>
            <person name="Gojobori T."/>
            <person name="Itoh T."/>
            <person name="Niimura Y."/>
            <person name="Fujii Y."/>
            <person name="Habara T."/>
            <person name="Sakai H."/>
            <person name="Sato Y."/>
            <person name="Wilson G."/>
            <person name="Kumar K."/>
            <person name="McCouch S."/>
            <person name="Juretic N."/>
            <person name="Hoen D."/>
            <person name="Wright S."/>
            <person name="Bruskiewich R."/>
            <person name="Bureau T."/>
            <person name="Miyao A."/>
            <person name="Hirochika H."/>
            <person name="Nishikawa T."/>
            <person name="Kadowaki K."/>
            <person name="Sugiura M."/>
            <person name="Burr B."/>
            <person name="Sasaki T."/>
        </authorList>
    </citation>
    <scope>NUCLEOTIDE SEQUENCE [LARGE SCALE GENOMIC DNA]</scope>
    <source>
        <strain evidence="4">cv. Nipponbare</strain>
    </source>
</reference>
<evidence type="ECO:0000256" key="1">
    <source>
        <dbReference type="SAM" id="MobiDB-lite"/>
    </source>
</evidence>
<reference evidence="2" key="1">
    <citation type="journal article" date="2002" name="Nature">
        <title>The genome sequence and structure of rice chromosome 1.</title>
        <authorList>
            <person name="Sasaki T."/>
            <person name="Matsumoto T."/>
            <person name="Yamamoto K."/>
            <person name="Sakata K."/>
            <person name="Baba T."/>
            <person name="Katayose Y."/>
            <person name="Wu J."/>
            <person name="Niimura Y."/>
            <person name="Cheng Z."/>
            <person name="Nagamura Y."/>
            <person name="Antonio B.A."/>
            <person name="Kanamori H."/>
            <person name="Hosokawa S."/>
            <person name="Masukawa M."/>
            <person name="Arikawa K."/>
            <person name="Chiden Y."/>
            <person name="Hayashi M."/>
            <person name="Okamoto M."/>
            <person name="Ando T."/>
            <person name="Aoki H."/>
            <person name="Arita K."/>
            <person name="Hamada M."/>
            <person name="Harada C."/>
            <person name="Hijishita S."/>
            <person name="Honda M."/>
            <person name="Ichikawa Y."/>
            <person name="Idonuma A."/>
            <person name="Iijima M."/>
            <person name="Ikeda M."/>
            <person name="Ikeno M."/>
            <person name="Itoh S."/>
            <person name="Itoh T."/>
            <person name="Itoh Y."/>
            <person name="Itoh Y."/>
            <person name="Iwabuchi A."/>
            <person name="Kamiya K."/>
            <person name="Karasawa W."/>
            <person name="Katagiri S."/>
            <person name="Kikuta A."/>
            <person name="Kobayashi N."/>
            <person name="Kono I."/>
            <person name="Machita K."/>
            <person name="Maehara T."/>
            <person name="Mizuno H."/>
            <person name="Mizubayashi T."/>
            <person name="Mukai Y."/>
            <person name="Nagasaki H."/>
            <person name="Nakashima M."/>
            <person name="Nakama Y."/>
            <person name="Nakamichi Y."/>
            <person name="Nakamura M."/>
            <person name="Namiki N."/>
            <person name="Negishi M."/>
            <person name="Ohta I."/>
            <person name="Ono N."/>
            <person name="Saji S."/>
            <person name="Sakai K."/>
            <person name="Shibata M."/>
            <person name="Shimokawa T."/>
            <person name="Shomura A."/>
            <person name="Song J."/>
            <person name="Takazaki Y."/>
            <person name="Terasawa K."/>
            <person name="Tsuji K."/>
            <person name="Waki K."/>
            <person name="Yamagata H."/>
            <person name="Yamane H."/>
            <person name="Yoshiki S."/>
            <person name="Yoshihara R."/>
            <person name="Yukawa K."/>
            <person name="Zhong H."/>
            <person name="Iwama H."/>
            <person name="Endo T."/>
            <person name="Ito H."/>
            <person name="Hahn J.H."/>
            <person name="Kim H.I."/>
            <person name="Eun M.Y."/>
            <person name="Yano M."/>
            <person name="Jiang J."/>
            <person name="Gojobori T."/>
        </authorList>
    </citation>
    <scope>NUCLEOTIDE SEQUENCE</scope>
</reference>
<accession>Q5VNQ1</accession>
<dbReference type="EMBL" id="AP003536">
    <property type="protein sequence ID" value="BAD68482.1"/>
    <property type="molecule type" value="Genomic_DNA"/>
</dbReference>